<accession>A0A1H6AP20</accession>
<evidence type="ECO:0008006" key="5">
    <source>
        <dbReference type="Google" id="ProtNLM"/>
    </source>
</evidence>
<evidence type="ECO:0000313" key="4">
    <source>
        <dbReference type="Proteomes" id="UP000236752"/>
    </source>
</evidence>
<dbReference type="AlphaFoldDB" id="A0A1H6AP20"/>
<evidence type="ECO:0000256" key="2">
    <source>
        <dbReference type="SAM" id="SignalP"/>
    </source>
</evidence>
<dbReference type="EMBL" id="FNUZ01000005">
    <property type="protein sequence ID" value="SEG49924.1"/>
    <property type="molecule type" value="Genomic_DNA"/>
</dbReference>
<organism evidence="3 4">
    <name type="scientific">Thalassococcus halodurans</name>
    <dbReference type="NCBI Taxonomy" id="373675"/>
    <lineage>
        <taxon>Bacteria</taxon>
        <taxon>Pseudomonadati</taxon>
        <taxon>Pseudomonadota</taxon>
        <taxon>Alphaproteobacteria</taxon>
        <taxon>Rhodobacterales</taxon>
        <taxon>Roseobacteraceae</taxon>
        <taxon>Thalassococcus</taxon>
    </lineage>
</organism>
<protein>
    <recommendedName>
        <fullName evidence="5">Outer membrane protein beta-barrel domain-containing protein</fullName>
    </recommendedName>
</protein>
<name>A0A1H6AP20_9RHOB</name>
<keyword evidence="4" id="KW-1185">Reference proteome</keyword>
<evidence type="ECO:0000313" key="3">
    <source>
        <dbReference type="EMBL" id="SEG49924.1"/>
    </source>
</evidence>
<reference evidence="3 4" key="1">
    <citation type="submission" date="2016-10" db="EMBL/GenBank/DDBJ databases">
        <authorList>
            <person name="de Groot N.N."/>
        </authorList>
    </citation>
    <scope>NUCLEOTIDE SEQUENCE [LARGE SCALE GENOMIC DNA]</scope>
    <source>
        <strain evidence="3 4">DSM 26915</strain>
    </source>
</reference>
<feature type="region of interest" description="Disordered" evidence="1">
    <location>
        <begin position="104"/>
        <end position="132"/>
    </location>
</feature>
<proteinExistence type="predicted"/>
<feature type="compositionally biased region" description="Acidic residues" evidence="1">
    <location>
        <begin position="109"/>
        <end position="124"/>
    </location>
</feature>
<keyword evidence="2" id="KW-0732">Signal</keyword>
<dbReference type="Proteomes" id="UP000236752">
    <property type="component" value="Unassembled WGS sequence"/>
</dbReference>
<feature type="signal peptide" evidence="2">
    <location>
        <begin position="1"/>
        <end position="21"/>
    </location>
</feature>
<evidence type="ECO:0000256" key="1">
    <source>
        <dbReference type="SAM" id="MobiDB-lite"/>
    </source>
</evidence>
<gene>
    <name evidence="3" type="ORF">SAMN04488045_3046</name>
</gene>
<feature type="chain" id="PRO_5009292914" description="Outer membrane protein beta-barrel domain-containing protein" evidence="2">
    <location>
        <begin position="22"/>
        <end position="132"/>
    </location>
</feature>
<sequence>MKLKILAAIAAATAIAQPVYADPAFSLGVTFNFGGQNASGIGITAGVWSDNTEEEFTGGLTGTFYPTSNQFGAGVAVGYNFENGVGMLGYDFLQRNAQFGVGFANIEGKDDDDPAPQPEPEGEPEIVVQDPT</sequence>
<dbReference type="RefSeq" id="WP_103911352.1">
    <property type="nucleotide sequence ID" value="NZ_FNUZ01000005.1"/>
</dbReference>